<evidence type="ECO:0000256" key="3">
    <source>
        <dbReference type="ARBA" id="ARBA00023180"/>
    </source>
</evidence>
<dbReference type="SMART" id="SM00409">
    <property type="entry name" value="IG"/>
    <property type="match status" value="2"/>
</dbReference>
<evidence type="ECO:0000313" key="8">
    <source>
        <dbReference type="Proteomes" id="UP000829720"/>
    </source>
</evidence>
<dbReference type="AlphaFoldDB" id="A0A8T3CUT4"/>
<sequence length="297" mass="31935">MATLGSGALLGVLLTFLQGLHGGTGLEVIPSVNPVPAGDNETLVIFPPVNRTSGVWEYGDTTILLWLGDRVDMSEAYRDRASMNVSTGDLSLRWVTVNDTGDYSFQSLVPMVMAKASLTVLEPVSNVTVTASETDLVELNDTDDNRTLKISNVLRTDSGPLVCIVSNGINNVTSDPVHLSISFGPDDMTFLINGQSNNLTFSLGSNLTLTCSAQSSPPAQFRWAFNEKPLDEEGPEYTITGATETDSGNYTCQAHNNVTLRYISLTEMIKITSRSESVQPATVAVAFLSLLMAMTLQ</sequence>
<dbReference type="EMBL" id="JAERUA010000020">
    <property type="protein sequence ID" value="KAI1886258.1"/>
    <property type="molecule type" value="Genomic_DNA"/>
</dbReference>
<evidence type="ECO:0000256" key="4">
    <source>
        <dbReference type="ARBA" id="ARBA00023319"/>
    </source>
</evidence>
<feature type="chain" id="PRO_5035880111" description="Ig-like domain-containing protein" evidence="5">
    <location>
        <begin position="26"/>
        <end position="297"/>
    </location>
</feature>
<organism evidence="7 8">
    <name type="scientific">Albula goreensis</name>
    <dbReference type="NCBI Taxonomy" id="1534307"/>
    <lineage>
        <taxon>Eukaryota</taxon>
        <taxon>Metazoa</taxon>
        <taxon>Chordata</taxon>
        <taxon>Craniata</taxon>
        <taxon>Vertebrata</taxon>
        <taxon>Euteleostomi</taxon>
        <taxon>Actinopterygii</taxon>
        <taxon>Neopterygii</taxon>
        <taxon>Teleostei</taxon>
        <taxon>Albuliformes</taxon>
        <taxon>Albulidae</taxon>
        <taxon>Albula</taxon>
    </lineage>
</organism>
<dbReference type="InterPro" id="IPR052598">
    <property type="entry name" value="IgSF_CEA-related"/>
</dbReference>
<dbReference type="SMART" id="SM00408">
    <property type="entry name" value="IGc2"/>
    <property type="match status" value="1"/>
</dbReference>
<comment type="caution">
    <text evidence="7">The sequence shown here is derived from an EMBL/GenBank/DDBJ whole genome shotgun (WGS) entry which is preliminary data.</text>
</comment>
<protein>
    <recommendedName>
        <fullName evidence="6">Ig-like domain-containing protein</fullName>
    </recommendedName>
</protein>
<keyword evidence="1 5" id="KW-0732">Signal</keyword>
<dbReference type="InterPro" id="IPR003598">
    <property type="entry name" value="Ig_sub2"/>
</dbReference>
<proteinExistence type="predicted"/>
<dbReference type="PANTHER" id="PTHR44337">
    <property type="entry name" value="CARCINOEMBRYONIC ANTIGEN-RELATED CELL ADHESION MOLECULE 8"/>
    <property type="match status" value="1"/>
</dbReference>
<evidence type="ECO:0000313" key="7">
    <source>
        <dbReference type="EMBL" id="KAI1886258.1"/>
    </source>
</evidence>
<dbReference type="Gene3D" id="2.60.40.10">
    <property type="entry name" value="Immunoglobulins"/>
    <property type="match status" value="3"/>
</dbReference>
<feature type="signal peptide" evidence="5">
    <location>
        <begin position="1"/>
        <end position="25"/>
    </location>
</feature>
<reference evidence="7" key="1">
    <citation type="submission" date="2021-01" db="EMBL/GenBank/DDBJ databases">
        <authorList>
            <person name="Zahm M."/>
            <person name="Roques C."/>
            <person name="Cabau C."/>
            <person name="Klopp C."/>
            <person name="Donnadieu C."/>
            <person name="Jouanno E."/>
            <person name="Lampietro C."/>
            <person name="Louis A."/>
            <person name="Herpin A."/>
            <person name="Echchiki A."/>
            <person name="Berthelot C."/>
            <person name="Parey E."/>
            <person name="Roest-Crollius H."/>
            <person name="Braasch I."/>
            <person name="Postlethwait J."/>
            <person name="Bobe J."/>
            <person name="Montfort J."/>
            <person name="Bouchez O."/>
            <person name="Begum T."/>
            <person name="Mejri S."/>
            <person name="Adams A."/>
            <person name="Chen W.-J."/>
            <person name="Guiguen Y."/>
        </authorList>
    </citation>
    <scope>NUCLEOTIDE SEQUENCE</scope>
    <source>
        <tissue evidence="7">Blood</tissue>
    </source>
</reference>
<gene>
    <name evidence="7" type="ORF">AGOR_G00212140</name>
</gene>
<evidence type="ECO:0000256" key="2">
    <source>
        <dbReference type="ARBA" id="ARBA00023157"/>
    </source>
</evidence>
<dbReference type="InterPro" id="IPR036179">
    <property type="entry name" value="Ig-like_dom_sf"/>
</dbReference>
<evidence type="ECO:0000256" key="5">
    <source>
        <dbReference type="SAM" id="SignalP"/>
    </source>
</evidence>
<dbReference type="InterPro" id="IPR003599">
    <property type="entry name" value="Ig_sub"/>
</dbReference>
<dbReference type="InterPro" id="IPR007110">
    <property type="entry name" value="Ig-like_dom"/>
</dbReference>
<dbReference type="InterPro" id="IPR013783">
    <property type="entry name" value="Ig-like_fold"/>
</dbReference>
<dbReference type="PANTHER" id="PTHR44337:SF8">
    <property type="entry name" value="IMMUNOGLOBULIN SUBTYPE DOMAIN-CONTAINING PROTEIN"/>
    <property type="match status" value="1"/>
</dbReference>
<evidence type="ECO:0000256" key="1">
    <source>
        <dbReference type="ARBA" id="ARBA00022729"/>
    </source>
</evidence>
<dbReference type="Proteomes" id="UP000829720">
    <property type="component" value="Unassembled WGS sequence"/>
</dbReference>
<feature type="domain" description="Ig-like" evidence="6">
    <location>
        <begin position="185"/>
        <end position="264"/>
    </location>
</feature>
<keyword evidence="2" id="KW-1015">Disulfide bond</keyword>
<dbReference type="Pfam" id="PF13927">
    <property type="entry name" value="Ig_3"/>
    <property type="match status" value="1"/>
</dbReference>
<accession>A0A8T3CUT4</accession>
<keyword evidence="8" id="KW-1185">Reference proteome</keyword>
<evidence type="ECO:0000259" key="6">
    <source>
        <dbReference type="PROSITE" id="PS50835"/>
    </source>
</evidence>
<dbReference type="PROSITE" id="PS50835">
    <property type="entry name" value="IG_LIKE"/>
    <property type="match status" value="1"/>
</dbReference>
<name>A0A8T3CUT4_9TELE</name>
<dbReference type="OrthoDB" id="6159398at2759"/>
<dbReference type="SUPFAM" id="SSF48726">
    <property type="entry name" value="Immunoglobulin"/>
    <property type="match status" value="3"/>
</dbReference>
<keyword evidence="4" id="KW-0393">Immunoglobulin domain</keyword>
<keyword evidence="3" id="KW-0325">Glycoprotein</keyword>